<dbReference type="PATRIC" id="fig|570277.3.peg.2467"/>
<proteinExistence type="predicted"/>
<evidence type="ECO:0000313" key="1">
    <source>
        <dbReference type="EMBL" id="AMO56396.1"/>
    </source>
</evidence>
<reference evidence="1 2" key="1">
    <citation type="journal article" date="2016" name="Front. Microbiol.">
        <title>Genomic Insight into the Host-Endosymbiont Relationship of Endozoicomonas montiporae CL-33(T) with its Coral Host.</title>
        <authorList>
            <person name="Ding J.-Y."/>
            <person name="Shiu J.-H."/>
            <person name="Chen W.-M."/>
            <person name="Chiang Y.-R."/>
            <person name="Tang S.-L."/>
        </authorList>
    </citation>
    <scope>NUCLEOTIDE SEQUENCE [LARGE SCALE GENOMIC DNA]</scope>
    <source>
        <strain evidence="1 2">CL-33</strain>
    </source>
</reference>
<dbReference type="KEGG" id="emp:EZMO1_2296"/>
<dbReference type="EMBL" id="CP013251">
    <property type="protein sequence ID" value="AMO56396.1"/>
    <property type="molecule type" value="Genomic_DNA"/>
</dbReference>
<organism evidence="1 2">
    <name type="scientific">Endozoicomonas montiporae CL-33</name>
    <dbReference type="NCBI Taxonomy" id="570277"/>
    <lineage>
        <taxon>Bacteria</taxon>
        <taxon>Pseudomonadati</taxon>
        <taxon>Pseudomonadota</taxon>
        <taxon>Gammaproteobacteria</taxon>
        <taxon>Oceanospirillales</taxon>
        <taxon>Endozoicomonadaceae</taxon>
        <taxon>Endozoicomonas</taxon>
    </lineage>
</organism>
<dbReference type="AlphaFoldDB" id="A0A142BCC0"/>
<accession>A0A142BCC0</accession>
<evidence type="ECO:0000313" key="2">
    <source>
        <dbReference type="Proteomes" id="UP000071065"/>
    </source>
</evidence>
<gene>
    <name evidence="1" type="primary">higB</name>
    <name evidence="1" type="ORF">EZMO1_2296</name>
</gene>
<sequence length="141" mass="16503">MGKKSADHIILIPTQKPWKRESKILQFDKIRQCRIFIFMIFIETSKFTKLLSDYLSDDEYRMLQWHLQEKPDSGDIVRGSGGVRKVRWAPEGKGKSGGVRVIYYWKKSEHEMWMLTIYSKSDQASIPGHILKNIAEAIENE</sequence>
<name>A0A142BCC0_9GAMM</name>
<protein>
    <submittedName>
        <fullName evidence="1">Toxin HigB</fullName>
    </submittedName>
</protein>
<dbReference type="Proteomes" id="UP000071065">
    <property type="component" value="Chromosome"/>
</dbReference>
<dbReference type="STRING" id="570277.EZMO1_2296"/>